<protein>
    <submittedName>
        <fullName evidence="3">Heterokaryon incompatibility protein</fullName>
    </submittedName>
</protein>
<evidence type="ECO:0000313" key="3">
    <source>
        <dbReference type="EMBL" id="KAH7036329.1"/>
    </source>
</evidence>
<keyword evidence="4" id="KW-1185">Reference proteome</keyword>
<dbReference type="InterPro" id="IPR010730">
    <property type="entry name" value="HET"/>
</dbReference>
<dbReference type="PANTHER" id="PTHR33112">
    <property type="entry name" value="DOMAIN PROTEIN, PUTATIVE-RELATED"/>
    <property type="match status" value="1"/>
</dbReference>
<evidence type="ECO:0000259" key="2">
    <source>
        <dbReference type="Pfam" id="PF06985"/>
    </source>
</evidence>
<organism evidence="3 4">
    <name type="scientific">Macrophomina phaseolina</name>
    <dbReference type="NCBI Taxonomy" id="35725"/>
    <lineage>
        <taxon>Eukaryota</taxon>
        <taxon>Fungi</taxon>
        <taxon>Dikarya</taxon>
        <taxon>Ascomycota</taxon>
        <taxon>Pezizomycotina</taxon>
        <taxon>Dothideomycetes</taxon>
        <taxon>Dothideomycetes incertae sedis</taxon>
        <taxon>Botryosphaeriales</taxon>
        <taxon>Botryosphaeriaceae</taxon>
        <taxon>Macrophomina</taxon>
    </lineage>
</organism>
<proteinExistence type="predicted"/>
<dbReference type="Pfam" id="PF06985">
    <property type="entry name" value="HET"/>
    <property type="match status" value="1"/>
</dbReference>
<reference evidence="3 4" key="1">
    <citation type="journal article" date="2021" name="Nat. Commun.">
        <title>Genetic determinants of endophytism in the Arabidopsis root mycobiome.</title>
        <authorList>
            <person name="Mesny F."/>
            <person name="Miyauchi S."/>
            <person name="Thiergart T."/>
            <person name="Pickel B."/>
            <person name="Atanasova L."/>
            <person name="Karlsson M."/>
            <person name="Huettel B."/>
            <person name="Barry K.W."/>
            <person name="Haridas S."/>
            <person name="Chen C."/>
            <person name="Bauer D."/>
            <person name="Andreopoulos W."/>
            <person name="Pangilinan J."/>
            <person name="LaButti K."/>
            <person name="Riley R."/>
            <person name="Lipzen A."/>
            <person name="Clum A."/>
            <person name="Drula E."/>
            <person name="Henrissat B."/>
            <person name="Kohler A."/>
            <person name="Grigoriev I.V."/>
            <person name="Martin F.M."/>
            <person name="Hacquard S."/>
        </authorList>
    </citation>
    <scope>NUCLEOTIDE SEQUENCE [LARGE SCALE GENOMIC DNA]</scope>
    <source>
        <strain evidence="3 4">MPI-SDFR-AT-0080</strain>
    </source>
</reference>
<feature type="region of interest" description="Disordered" evidence="1">
    <location>
        <begin position="583"/>
        <end position="612"/>
    </location>
</feature>
<evidence type="ECO:0000256" key="1">
    <source>
        <dbReference type="SAM" id="MobiDB-lite"/>
    </source>
</evidence>
<dbReference type="Proteomes" id="UP000774617">
    <property type="component" value="Unassembled WGS sequence"/>
</dbReference>
<comment type="caution">
    <text evidence="3">The sequence shown here is derived from an EMBL/GenBank/DDBJ whole genome shotgun (WGS) entry which is preliminary data.</text>
</comment>
<name>A0ABQ8FYE8_9PEZI</name>
<feature type="domain" description="Heterokaryon incompatibility" evidence="2">
    <location>
        <begin position="193"/>
        <end position="349"/>
    </location>
</feature>
<gene>
    <name evidence="3" type="ORF">B0J12DRAFT_607601</name>
</gene>
<accession>A0ABQ8FYE8</accession>
<dbReference type="EMBL" id="JAGTJR010000036">
    <property type="protein sequence ID" value="KAH7036329.1"/>
    <property type="molecule type" value="Genomic_DNA"/>
</dbReference>
<dbReference type="PANTHER" id="PTHR33112:SF10">
    <property type="entry name" value="TOL"/>
    <property type="match status" value="1"/>
</dbReference>
<sequence length="755" mass="85936">MICTFCREGILEANRVRGEHHNYLETFGQSVRQGCMICCALRENMGALEFWFDQESPKPVYRWNLRKAAGTRESEEYVIITLRALPGRTSTMQEPAKSDKLPNRIFYLLPEEELGPVQSLAQLGHGTNSAHSWDTVVHWVKSCEKNHAKCNRRWSGHDFVPTRLLDLGPLSATWPPESLQVVDTKQNAIKAAYVTLSHCWGKKLFRTLRTEDIQKSGNASISWEDICKNKNFAESIEVARHLRIRYIWIDSLCIIQNDKNEDFNKEGPRMHQVYRNSYCNIAAADSEDCEGGLFRVRDAQAEHSISTRYHPKQWSSTFQDRTWRVFPGDVWEKDLLDRVLYTRAWVFQERMLSPRLLHYSKNQIFWDCSTTTACEILPSGIPRPLDMLASVDRHWRERLQESSLLVEPLAGAANDSLEAFWKMAVANFTSCTLTNPADRLIAIWGIAALVRDALGEDFGAGLWDKNLHEQLAWRVVDCGSADRPELLRDMFPSWSWASVIGKVEVADRVAGPRFYKVADHERREISFQLKTNLFRRQDEETADSWAQEMPRMDEQIARMRARGLNMLEVDKNAEWSGKSAKTLEAPGKRKKAAPGACKTKGGEELPELQDPSIPIRGHILDGTLTSDDNGRWTLLVPGPTEGVLAEAFPDCKPQCDGLNCKFVFLAVTREFLDTLGRIMPMEEDAIEDEDLERCLYSGVGILVESSGGPGQFRRTGAWIFRSVPHGVWSTWLKICCGRDAGDEHDLNEGTEFFLS</sequence>
<evidence type="ECO:0000313" key="4">
    <source>
        <dbReference type="Proteomes" id="UP000774617"/>
    </source>
</evidence>